<dbReference type="AlphaFoldDB" id="A0A6F9DHG6"/>
<feature type="compositionally biased region" description="Acidic residues" evidence="1">
    <location>
        <begin position="502"/>
        <end position="512"/>
    </location>
</feature>
<feature type="compositionally biased region" description="Polar residues" evidence="1">
    <location>
        <begin position="524"/>
        <end position="546"/>
    </location>
</feature>
<feature type="region of interest" description="Disordered" evidence="1">
    <location>
        <begin position="274"/>
        <end position="294"/>
    </location>
</feature>
<name>A0A6F9DHG6_9ASCI</name>
<reference evidence="2" key="1">
    <citation type="submission" date="2020-04" db="EMBL/GenBank/DDBJ databases">
        <authorList>
            <person name="Neveu A P."/>
        </authorList>
    </citation>
    <scope>NUCLEOTIDE SEQUENCE</scope>
    <source>
        <tissue evidence="2">Whole embryo</tissue>
    </source>
</reference>
<protein>
    <submittedName>
        <fullName evidence="2">Uncharacterized protein LOC100184831</fullName>
    </submittedName>
</protein>
<feature type="region of interest" description="Disordered" evidence="1">
    <location>
        <begin position="502"/>
        <end position="567"/>
    </location>
</feature>
<organism evidence="2">
    <name type="scientific">Phallusia mammillata</name>
    <dbReference type="NCBI Taxonomy" id="59560"/>
    <lineage>
        <taxon>Eukaryota</taxon>
        <taxon>Metazoa</taxon>
        <taxon>Chordata</taxon>
        <taxon>Tunicata</taxon>
        <taxon>Ascidiacea</taxon>
        <taxon>Phlebobranchia</taxon>
        <taxon>Ascidiidae</taxon>
        <taxon>Phallusia</taxon>
    </lineage>
</organism>
<dbReference type="EMBL" id="LR787035">
    <property type="protein sequence ID" value="CAB3262897.1"/>
    <property type="molecule type" value="mRNA"/>
</dbReference>
<accession>A0A6F9DHG6</accession>
<gene>
    <name evidence="2" type="primary">LOC100184831</name>
</gene>
<dbReference type="InterPro" id="IPR009057">
    <property type="entry name" value="Homeodomain-like_sf"/>
</dbReference>
<dbReference type="SUPFAM" id="SSF46689">
    <property type="entry name" value="Homeodomain-like"/>
    <property type="match status" value="1"/>
</dbReference>
<evidence type="ECO:0000256" key="1">
    <source>
        <dbReference type="SAM" id="MobiDB-lite"/>
    </source>
</evidence>
<dbReference type="Gene3D" id="1.10.10.60">
    <property type="entry name" value="Homeodomain-like"/>
    <property type="match status" value="1"/>
</dbReference>
<evidence type="ECO:0000313" key="2">
    <source>
        <dbReference type="EMBL" id="CAB3262897.1"/>
    </source>
</evidence>
<sequence>MTSIVENQSTSLTHKSFISGSSLPSTYVDRPASKLTNFQHRILLKNIGNLWPPDSLACSVSSSDLQHIDSKIKWFKGWMKGLCYLPQKHSHVDVQKSLNWLWTNKKYAHRRKLQRVRQQTGLSTRCMKAWLKWKQAELCQDLQRKMLCHIFHEDRYPNSCTIKALSIHTSLSASDISLWFLVARVLDDAIDNHRAEKDEMILWRMFEHCKTVGQVQDKDVDLISDLLDMDSAAVYKIFQHWCYIHNVASLMTAQKYLVVEDWFQMFESPTSKNIALSPSDQPEKAGSSKQQTPFSAGVLPQYNVSSSSKFSSTKNSCSNFTLTPSTQDGCHQHQQCHKIPGSLPPKLSSVNVKENLLSRCEVISENDESGLSPGDPAMVLFSEHFHHYVRKQLKKMRRSQSKSGIPKKAVVINRNVRKKCNKKPKGGSKYPSFHKQDDPDVQFVACLKPGKIKCREEGSMKPAQPLDLNLFEKSSLPTDIAIRDLDSPSEAVDALYDVLNNSDEEEESDSETEIITIDSDSDNNQEQSYILPSTSKSEDNLPTSHDSPPSLNEQSESNEESDSCSDLFYLFQTPKRIETTSSTQEEQLLDT</sequence>
<proteinExistence type="evidence at transcript level"/>